<dbReference type="Pfam" id="PF00501">
    <property type="entry name" value="AMP-binding"/>
    <property type="match status" value="1"/>
</dbReference>
<evidence type="ECO:0000256" key="1">
    <source>
        <dbReference type="ARBA" id="ARBA00022741"/>
    </source>
</evidence>
<dbReference type="EMBL" id="PDEP01000007">
    <property type="protein sequence ID" value="PEN06787.1"/>
    <property type="molecule type" value="Genomic_DNA"/>
</dbReference>
<dbReference type="InterPro" id="IPR042099">
    <property type="entry name" value="ANL_N_sf"/>
</dbReference>
<dbReference type="GO" id="GO:0005524">
    <property type="term" value="F:ATP binding"/>
    <property type="evidence" value="ECO:0007669"/>
    <property type="project" value="UniProtKB-KW"/>
</dbReference>
<sequence>MSETIHTAPPTSGDPILGKTLPDLMYEAAERFPNPRSFNQPTGPTSWEPMGLPEFRVQSEEMALGLRELGLERGDKVAFLMESDVNFCIADMGCLIAGLVDVPIYLSHGPEQMAYVMEHAEARALIVADTARLSQAAHLLEDLPLIETVIIAEGDADADPALPDSVSLHTMDAVRTIGRDTTTDRAAAADKLCAKISPDDLATLIYTSGTTGMPKGVMLSHENISSNATTALNEIPGLKQGAGAETVISFLPMTHIFARALQYGFMWIGASVHFTSPDNLVQALPIVKPTAFASVPRVLEKVYAGIQKKIMDMDGVQHQIGSWALGLAQKYDMTKEPSFAESLQLKLADRLVFTKWRDALGGRVKYIVVGGAALQPNLANLMAAAGVTILQGYGLTETSPVISFNRPERNMPGTVGEPMPGVEVRIAEDKEILTRGPHVMQGYYKAPEKTKKVLTDDGWFHTGDIGKFDDKGNLMITDRKKSLFKLSTGKYVIPQPIENKLGSEALIDKAVVIGNGRKYCSALIFPNEDQVRAVARRGGLDEEAPFSDLLEDETIYQAIADLVQQANKGMDHWSTVKRFALIPDELTPESGLLTPTLKVKRPVVHDTYASDIEALYEAESSTVTRTERGTVLVTL</sequence>
<dbReference type="Gene3D" id="3.40.50.12780">
    <property type="entry name" value="N-terminal domain of ligase-like"/>
    <property type="match status" value="1"/>
</dbReference>
<comment type="caution">
    <text evidence="4">The sequence shown here is derived from an EMBL/GenBank/DDBJ whole genome shotgun (WGS) entry which is preliminary data.</text>
</comment>
<dbReference type="Proteomes" id="UP000221024">
    <property type="component" value="Unassembled WGS sequence"/>
</dbReference>
<evidence type="ECO:0000256" key="2">
    <source>
        <dbReference type="ARBA" id="ARBA00022840"/>
    </source>
</evidence>
<protein>
    <submittedName>
        <fullName evidence="4">AMP-dependent synthetase</fullName>
    </submittedName>
</protein>
<dbReference type="SUPFAM" id="SSF56801">
    <property type="entry name" value="Acetyl-CoA synthetase-like"/>
    <property type="match status" value="1"/>
</dbReference>
<keyword evidence="1" id="KW-0547">Nucleotide-binding</keyword>
<dbReference type="OrthoDB" id="9778383at2"/>
<dbReference type="RefSeq" id="WP_098062313.1">
    <property type="nucleotide sequence ID" value="NZ_PDEP01000007.1"/>
</dbReference>
<dbReference type="PANTHER" id="PTHR43272">
    <property type="entry name" value="LONG-CHAIN-FATTY-ACID--COA LIGASE"/>
    <property type="match status" value="1"/>
</dbReference>
<dbReference type="GO" id="GO:0004467">
    <property type="term" value="F:long-chain fatty acid-CoA ligase activity"/>
    <property type="evidence" value="ECO:0007669"/>
    <property type="project" value="TreeGrafter"/>
</dbReference>
<dbReference type="GO" id="GO:0016020">
    <property type="term" value="C:membrane"/>
    <property type="evidence" value="ECO:0007669"/>
    <property type="project" value="TreeGrafter"/>
</dbReference>
<keyword evidence="5" id="KW-1185">Reference proteome</keyword>
<dbReference type="PANTHER" id="PTHR43272:SF33">
    <property type="entry name" value="AMP-BINDING DOMAIN-CONTAINING PROTEIN-RELATED"/>
    <property type="match status" value="1"/>
</dbReference>
<name>A0A2H3NXD8_9BACT</name>
<evidence type="ECO:0000313" key="4">
    <source>
        <dbReference type="EMBL" id="PEN06787.1"/>
    </source>
</evidence>
<gene>
    <name evidence="4" type="ORF">CRI93_09115</name>
</gene>
<evidence type="ECO:0000259" key="3">
    <source>
        <dbReference type="Pfam" id="PF00501"/>
    </source>
</evidence>
<accession>A0A2H3NXD8</accession>
<dbReference type="InterPro" id="IPR020845">
    <property type="entry name" value="AMP-binding_CS"/>
</dbReference>
<dbReference type="Pfam" id="PF23562">
    <property type="entry name" value="AMP-binding_C_3"/>
    <property type="match status" value="1"/>
</dbReference>
<dbReference type="CDD" id="cd05907">
    <property type="entry name" value="VL_LC_FACS_like"/>
    <property type="match status" value="1"/>
</dbReference>
<evidence type="ECO:0000313" key="5">
    <source>
        <dbReference type="Proteomes" id="UP000221024"/>
    </source>
</evidence>
<keyword evidence="2" id="KW-0067">ATP-binding</keyword>
<dbReference type="InterPro" id="IPR000873">
    <property type="entry name" value="AMP-dep_synth/lig_dom"/>
</dbReference>
<reference evidence="4 5" key="1">
    <citation type="submission" date="2017-10" db="EMBL/GenBank/DDBJ databases">
        <title>Draft genome of Longimonas halophila.</title>
        <authorList>
            <person name="Goh K.M."/>
            <person name="Shamsir M.S."/>
            <person name="Lim S.W."/>
        </authorList>
    </citation>
    <scope>NUCLEOTIDE SEQUENCE [LARGE SCALE GENOMIC DNA]</scope>
    <source>
        <strain evidence="4 5">KCTC 42399</strain>
    </source>
</reference>
<dbReference type="InterPro" id="IPR020459">
    <property type="entry name" value="AMP-binding"/>
</dbReference>
<proteinExistence type="predicted"/>
<organism evidence="4 5">
    <name type="scientific">Longimonas halophila</name>
    <dbReference type="NCBI Taxonomy" id="1469170"/>
    <lineage>
        <taxon>Bacteria</taxon>
        <taxon>Pseudomonadati</taxon>
        <taxon>Rhodothermota</taxon>
        <taxon>Rhodothermia</taxon>
        <taxon>Rhodothermales</taxon>
        <taxon>Salisaetaceae</taxon>
        <taxon>Longimonas</taxon>
    </lineage>
</organism>
<feature type="domain" description="AMP-dependent synthetase/ligase" evidence="3">
    <location>
        <begin position="29"/>
        <end position="444"/>
    </location>
</feature>
<dbReference type="AlphaFoldDB" id="A0A2H3NXD8"/>
<dbReference type="PRINTS" id="PR00154">
    <property type="entry name" value="AMPBINDING"/>
</dbReference>
<dbReference type="PROSITE" id="PS00455">
    <property type="entry name" value="AMP_BINDING"/>
    <property type="match status" value="1"/>
</dbReference>